<dbReference type="KEGG" id="lpy:FIV34_19950"/>
<dbReference type="InterPro" id="IPR011990">
    <property type="entry name" value="TPR-like_helical_dom_sf"/>
</dbReference>
<dbReference type="PANTHER" id="PTHR45011:SF1">
    <property type="entry name" value="DAP3-BINDING CELL DEATH ENHANCER 1"/>
    <property type="match status" value="1"/>
</dbReference>
<dbReference type="Gene3D" id="1.25.40.10">
    <property type="entry name" value="Tetratricopeptide repeat domain"/>
    <property type="match status" value="1"/>
</dbReference>
<dbReference type="InterPro" id="IPR006597">
    <property type="entry name" value="Sel1-like"/>
</dbReference>
<keyword evidence="2" id="KW-1185">Reference proteome</keyword>
<dbReference type="Pfam" id="PF08238">
    <property type="entry name" value="Sel1"/>
    <property type="match status" value="3"/>
</dbReference>
<dbReference type="OrthoDB" id="6114904at2"/>
<evidence type="ECO:0000313" key="2">
    <source>
        <dbReference type="Proteomes" id="UP000316093"/>
    </source>
</evidence>
<dbReference type="InterPro" id="IPR052748">
    <property type="entry name" value="ISR_Activator"/>
</dbReference>
<dbReference type="SMART" id="SM00671">
    <property type="entry name" value="SEL1"/>
    <property type="match status" value="2"/>
</dbReference>
<proteinExistence type="predicted"/>
<dbReference type="AlphaFoldDB" id="A0A4Y5Z8L3"/>
<evidence type="ECO:0000313" key="1">
    <source>
        <dbReference type="EMBL" id="QDE41306.1"/>
    </source>
</evidence>
<dbReference type="SUPFAM" id="SSF81901">
    <property type="entry name" value="HCP-like"/>
    <property type="match status" value="1"/>
</dbReference>
<dbReference type="PANTHER" id="PTHR45011">
    <property type="entry name" value="DAP3-BINDING CELL DEATH ENHANCER 1"/>
    <property type="match status" value="1"/>
</dbReference>
<name>A0A4Y5Z8L3_9GAMM</name>
<organism evidence="1 2">
    <name type="scientific">Luteibacter pinisoli</name>
    <dbReference type="NCBI Taxonomy" id="2589080"/>
    <lineage>
        <taxon>Bacteria</taxon>
        <taxon>Pseudomonadati</taxon>
        <taxon>Pseudomonadota</taxon>
        <taxon>Gammaproteobacteria</taxon>
        <taxon>Lysobacterales</taxon>
        <taxon>Rhodanobacteraceae</taxon>
        <taxon>Luteibacter</taxon>
    </lineage>
</organism>
<sequence length="137" mass="15349">MADGRSAGCDGEGDSAVHRREAVTKDRLLLEEACELFESGDRSRSIRLFQRAARMGNLEAQTNLGNIYDDGDGVRASFDKARYWYRRAIARGSPDAAYNLGISYLNRGNARWGTYWLKVARAWGDELADERLVDLGL</sequence>
<accession>A0A4Y5Z8L3</accession>
<reference evidence="1 2" key="1">
    <citation type="submission" date="2019-06" db="EMBL/GenBank/DDBJ databases">
        <title>A complete genome sequence for Luteibacter pinisoli MAH-14.</title>
        <authorList>
            <person name="Baltrus D.A."/>
        </authorList>
    </citation>
    <scope>NUCLEOTIDE SEQUENCE [LARGE SCALE GENOMIC DNA]</scope>
    <source>
        <strain evidence="1 2">MAH-14</strain>
    </source>
</reference>
<dbReference type="Proteomes" id="UP000316093">
    <property type="component" value="Chromosome"/>
</dbReference>
<protein>
    <submittedName>
        <fullName evidence="1">Sel1 repeat family protein</fullName>
    </submittedName>
</protein>
<gene>
    <name evidence="1" type="ORF">FIV34_19950</name>
</gene>
<dbReference type="EMBL" id="CP041046">
    <property type="protein sequence ID" value="QDE41306.1"/>
    <property type="molecule type" value="Genomic_DNA"/>
</dbReference>